<organism evidence="1 2">
    <name type="scientific">Hymenobacter saemangeumensis</name>
    <dbReference type="NCBI Taxonomy" id="1084522"/>
    <lineage>
        <taxon>Bacteria</taxon>
        <taxon>Pseudomonadati</taxon>
        <taxon>Bacteroidota</taxon>
        <taxon>Cytophagia</taxon>
        <taxon>Cytophagales</taxon>
        <taxon>Hymenobacteraceae</taxon>
        <taxon>Hymenobacter</taxon>
    </lineage>
</organism>
<keyword evidence="2" id="KW-1185">Reference proteome</keyword>
<comment type="caution">
    <text evidence="1">The sequence shown here is derived from an EMBL/GenBank/DDBJ whole genome shotgun (WGS) entry which is preliminary data.</text>
</comment>
<accession>A0ABP8I7M8</accession>
<protein>
    <submittedName>
        <fullName evidence="1">Uncharacterized protein</fullName>
    </submittedName>
</protein>
<evidence type="ECO:0000313" key="2">
    <source>
        <dbReference type="Proteomes" id="UP001501153"/>
    </source>
</evidence>
<evidence type="ECO:0000313" key="1">
    <source>
        <dbReference type="EMBL" id="GAA4353095.1"/>
    </source>
</evidence>
<reference evidence="2" key="1">
    <citation type="journal article" date="2019" name="Int. J. Syst. Evol. Microbiol.">
        <title>The Global Catalogue of Microorganisms (GCM) 10K type strain sequencing project: providing services to taxonomists for standard genome sequencing and annotation.</title>
        <authorList>
            <consortium name="The Broad Institute Genomics Platform"/>
            <consortium name="The Broad Institute Genome Sequencing Center for Infectious Disease"/>
            <person name="Wu L."/>
            <person name="Ma J."/>
        </authorList>
    </citation>
    <scope>NUCLEOTIDE SEQUENCE [LARGE SCALE GENOMIC DNA]</scope>
    <source>
        <strain evidence="2">JCM 17923</strain>
    </source>
</reference>
<gene>
    <name evidence="1" type="ORF">GCM10023185_13380</name>
</gene>
<dbReference type="EMBL" id="BAABGZ010000013">
    <property type="protein sequence ID" value="GAA4353095.1"/>
    <property type="molecule type" value="Genomic_DNA"/>
</dbReference>
<sequence length="141" mass="16222">MKTARPCACGKPVAKHRTICSACHSLKTARANPLKAAFRYLKGNAKRRKKDFSLTLEQFAQFCIETTYLDKKGRTATSFTIDRIDPTQGYHIWNIQALENRENVLKQVREQRTVNCYNPETGRREFFTISTNPSPPTYCPF</sequence>
<dbReference type="RefSeq" id="WP_345235043.1">
    <property type="nucleotide sequence ID" value="NZ_BAABGZ010000013.1"/>
</dbReference>
<name>A0ABP8I7M8_9BACT</name>
<proteinExistence type="predicted"/>
<dbReference type="Proteomes" id="UP001501153">
    <property type="component" value="Unassembled WGS sequence"/>
</dbReference>